<organism evidence="1">
    <name type="scientific">Hordeum vulgare subsp. vulgare</name>
    <name type="common">Domesticated barley</name>
    <dbReference type="NCBI Taxonomy" id="112509"/>
    <lineage>
        <taxon>Eukaryota</taxon>
        <taxon>Viridiplantae</taxon>
        <taxon>Streptophyta</taxon>
        <taxon>Embryophyta</taxon>
        <taxon>Tracheophyta</taxon>
        <taxon>Spermatophyta</taxon>
        <taxon>Magnoliopsida</taxon>
        <taxon>Liliopsida</taxon>
        <taxon>Poales</taxon>
        <taxon>Poaceae</taxon>
        <taxon>BOP clade</taxon>
        <taxon>Pooideae</taxon>
        <taxon>Triticodae</taxon>
        <taxon>Triticeae</taxon>
        <taxon>Hordeinae</taxon>
        <taxon>Hordeum</taxon>
    </lineage>
</organism>
<accession>F2DIR7</accession>
<reference evidence="1" key="1">
    <citation type="journal article" date="2011" name="Plant Physiol.">
        <title>Comprehensive sequence analysis of 24,783 barley full-length cDNAs derived from 12 clone libraries.</title>
        <authorList>
            <person name="Matsumoto T."/>
            <person name="Tanaka T."/>
            <person name="Sakai H."/>
            <person name="Amano N."/>
            <person name="Kanamori H."/>
            <person name="Kurita K."/>
            <person name="Kikuta A."/>
            <person name="Kamiya K."/>
            <person name="Yamamoto M."/>
            <person name="Ikawa H."/>
            <person name="Fujii N."/>
            <person name="Hori K."/>
            <person name="Itoh T."/>
            <person name="Sato K."/>
        </authorList>
    </citation>
    <scope>NUCLEOTIDE SEQUENCE</scope>
    <source>
        <tissue evidence="1">Shoot and root</tissue>
    </source>
</reference>
<sequence length="65" mass="7561">MGEDRRRAWQTMCGDLGRQRALNDVVSSWMQKTSTCAYARGILVPSDARKWEKRKKSIEKEEMAL</sequence>
<protein>
    <submittedName>
        <fullName evidence="1">Predicted protein</fullName>
    </submittedName>
</protein>
<name>F2DIR7_HORVV</name>
<evidence type="ECO:0000313" key="1">
    <source>
        <dbReference type="EMBL" id="BAJ94988.1"/>
    </source>
</evidence>
<dbReference type="EMBL" id="AK363785">
    <property type="protein sequence ID" value="BAJ94988.1"/>
    <property type="molecule type" value="mRNA"/>
</dbReference>
<proteinExistence type="evidence at transcript level"/>
<dbReference type="AlphaFoldDB" id="F2DIR7"/>